<comment type="caution">
    <text evidence="2">The sequence shown here is derived from an EMBL/GenBank/DDBJ whole genome shotgun (WGS) entry which is preliminary data.</text>
</comment>
<keyword evidence="3" id="KW-1185">Reference proteome</keyword>
<gene>
    <name evidence="2" type="ORF">HKX40_04100</name>
</gene>
<evidence type="ECO:0000313" key="2">
    <source>
        <dbReference type="EMBL" id="NOL49325.1"/>
    </source>
</evidence>
<dbReference type="Pfam" id="PF04340">
    <property type="entry name" value="DUF484"/>
    <property type="match status" value="1"/>
</dbReference>
<dbReference type="SUPFAM" id="SSF55781">
    <property type="entry name" value="GAF domain-like"/>
    <property type="match status" value="1"/>
</dbReference>
<protein>
    <submittedName>
        <fullName evidence="2">DUF484 family protein</fullName>
    </submittedName>
</protein>
<accession>A0A7Y4L998</accession>
<feature type="region of interest" description="Disordered" evidence="1">
    <location>
        <begin position="259"/>
        <end position="306"/>
    </location>
</feature>
<dbReference type="AlphaFoldDB" id="A0A7Y4L998"/>
<name>A0A7Y4L998_9BURK</name>
<evidence type="ECO:0000313" key="3">
    <source>
        <dbReference type="Proteomes" id="UP000541421"/>
    </source>
</evidence>
<proteinExistence type="predicted"/>
<dbReference type="InterPro" id="IPR007435">
    <property type="entry name" value="DUF484"/>
</dbReference>
<dbReference type="EMBL" id="JABGBO010000003">
    <property type="protein sequence ID" value="NOL49325.1"/>
    <property type="molecule type" value="Genomic_DNA"/>
</dbReference>
<dbReference type="Proteomes" id="UP000541421">
    <property type="component" value="Unassembled WGS sequence"/>
</dbReference>
<dbReference type="PANTHER" id="PTHR38765">
    <property type="entry name" value="DUF484 DOMAIN-CONTAINING PROTEIN"/>
    <property type="match status" value="1"/>
</dbReference>
<dbReference type="PANTHER" id="PTHR38765:SF1">
    <property type="entry name" value="DUF484 DOMAIN-CONTAINING PROTEIN"/>
    <property type="match status" value="1"/>
</dbReference>
<sequence length="306" mass="34071">MTETVFTPEAIAEFLKNNPKFLAEHADIFAEITVPNPDGPGVLSLLEHQVNTLRQQLKHSHQNLQDLGYLAYENQGISDTITDWCASLLAQKENELIPASIVTGLQDAFPELEVELLLWGLENLEDYQLEDNKEVQQYIQSLSQPYTGKNIHAGLSAWLSEPAASIAVAPLHVNDQVIGALIFASKDANHFYEGMGVIFLETLGYLASAAISRIAPIVMDDTPVDNWDTEINDEETEEFHVTDKSFDTEIDDIPVLTEDNEPSLINDYPVLEPTDEPSLQSDDYPVLNEDTEPTLKDNHSLLDPAK</sequence>
<feature type="compositionally biased region" description="Basic and acidic residues" evidence="1">
    <location>
        <begin position="293"/>
        <end position="306"/>
    </location>
</feature>
<reference evidence="2 3" key="1">
    <citation type="submission" date="2020-05" db="EMBL/GenBank/DDBJ databases">
        <authorList>
            <person name="Niu N."/>
        </authorList>
    </citation>
    <scope>NUCLEOTIDE SEQUENCE [LARGE SCALE GENOMIC DNA]</scope>
    <source>
        <strain evidence="2 3">LMG10982</strain>
    </source>
</reference>
<dbReference type="Gene3D" id="3.30.450.40">
    <property type="match status" value="1"/>
</dbReference>
<dbReference type="RefSeq" id="WP_171588290.1">
    <property type="nucleotide sequence ID" value="NZ_JABGBO010000003.1"/>
</dbReference>
<organism evidence="2 3">
    <name type="scientific">Pelistega europaea</name>
    <dbReference type="NCBI Taxonomy" id="106147"/>
    <lineage>
        <taxon>Bacteria</taxon>
        <taxon>Pseudomonadati</taxon>
        <taxon>Pseudomonadota</taxon>
        <taxon>Betaproteobacteria</taxon>
        <taxon>Burkholderiales</taxon>
        <taxon>Alcaligenaceae</taxon>
        <taxon>Pelistega</taxon>
    </lineage>
</organism>
<evidence type="ECO:0000256" key="1">
    <source>
        <dbReference type="SAM" id="MobiDB-lite"/>
    </source>
</evidence>
<dbReference type="InterPro" id="IPR029016">
    <property type="entry name" value="GAF-like_dom_sf"/>
</dbReference>